<feature type="transmembrane region" description="Helical" evidence="1">
    <location>
        <begin position="175"/>
        <end position="204"/>
    </location>
</feature>
<sequence>MGVLRRLGCDDAARQHARIVPLRPGRPAYRLARAGLAKRCAGRARRDPEWVAHWRPPAARACERQPGGCRYRFGVACVGAGGCLRCAPPCRAAGVSRIRRHRGGTRMMTLLSLASAITAWAAMAVLCARSATQRCRMGLPDQAPAQSLAWALAGVTLLLVSMAAAVIASGASFGILLWLCQAGVLGLLMICLLPYAGAVVLAPWCWPNKG</sequence>
<dbReference type="Proteomes" id="UP000621455">
    <property type="component" value="Unassembled WGS sequence"/>
</dbReference>
<dbReference type="Pfam" id="PF11804">
    <property type="entry name" value="DUF3325"/>
    <property type="match status" value="1"/>
</dbReference>
<keyword evidence="1" id="KW-0812">Transmembrane</keyword>
<gene>
    <name evidence="2" type="ORF">F2P44_28950</name>
</gene>
<keyword evidence="3" id="KW-1185">Reference proteome</keyword>
<comment type="caution">
    <text evidence="2">The sequence shown here is derived from an EMBL/GenBank/DDBJ whole genome shotgun (WGS) entry which is preliminary data.</text>
</comment>
<dbReference type="EMBL" id="WHJG01000047">
    <property type="protein sequence ID" value="NHZ83271.1"/>
    <property type="molecule type" value="Genomic_DNA"/>
</dbReference>
<dbReference type="InterPro" id="IPR021762">
    <property type="entry name" value="DUF3325"/>
</dbReference>
<name>A0ABX0NI86_9BURK</name>
<organism evidence="2 3">
    <name type="scientific">Massilia frigida</name>
    <dbReference type="NCBI Taxonomy" id="2609281"/>
    <lineage>
        <taxon>Bacteria</taxon>
        <taxon>Pseudomonadati</taxon>
        <taxon>Pseudomonadota</taxon>
        <taxon>Betaproteobacteria</taxon>
        <taxon>Burkholderiales</taxon>
        <taxon>Oxalobacteraceae</taxon>
        <taxon>Telluria group</taxon>
        <taxon>Massilia</taxon>
    </lineage>
</organism>
<feature type="transmembrane region" description="Helical" evidence="1">
    <location>
        <begin position="148"/>
        <end position="168"/>
    </location>
</feature>
<evidence type="ECO:0000313" key="3">
    <source>
        <dbReference type="Proteomes" id="UP000621455"/>
    </source>
</evidence>
<keyword evidence="1" id="KW-0472">Membrane</keyword>
<proteinExistence type="predicted"/>
<reference evidence="2 3" key="1">
    <citation type="submission" date="2019-10" db="EMBL/GenBank/DDBJ databases">
        <title>Taxonomy of Antarctic Massilia spp.: description of Massilia rubra sp. nov., Massilia aquatica sp. nov., Massilia mucilaginosa sp. nov., Massilia frigida sp. nov. isolated from streams, lakes and regoliths.</title>
        <authorList>
            <person name="Holochova P."/>
            <person name="Sedlacek I."/>
            <person name="Kralova S."/>
            <person name="Maslanova I."/>
            <person name="Busse H.-J."/>
            <person name="Stankova E."/>
            <person name="Vrbovska V."/>
            <person name="Kovarovic V."/>
            <person name="Bartak M."/>
            <person name="Svec P."/>
            <person name="Pantucek R."/>
        </authorList>
    </citation>
    <scope>NUCLEOTIDE SEQUENCE [LARGE SCALE GENOMIC DNA]</scope>
    <source>
        <strain evidence="2 3">CCM 8695</strain>
    </source>
</reference>
<keyword evidence="1" id="KW-1133">Transmembrane helix</keyword>
<evidence type="ECO:0000256" key="1">
    <source>
        <dbReference type="SAM" id="Phobius"/>
    </source>
</evidence>
<accession>A0ABX0NI86</accession>
<evidence type="ECO:0000313" key="2">
    <source>
        <dbReference type="EMBL" id="NHZ83271.1"/>
    </source>
</evidence>
<feature type="transmembrane region" description="Helical" evidence="1">
    <location>
        <begin position="107"/>
        <end position="128"/>
    </location>
</feature>
<protein>
    <submittedName>
        <fullName evidence="2">DUF3325 family protein</fullName>
    </submittedName>
</protein>